<dbReference type="EMBL" id="JALPRF010000002">
    <property type="protein sequence ID" value="MCK8492298.1"/>
    <property type="molecule type" value="Genomic_DNA"/>
</dbReference>
<evidence type="ECO:0000313" key="5">
    <source>
        <dbReference type="Proteomes" id="UP001202180"/>
    </source>
</evidence>
<proteinExistence type="predicted"/>
<dbReference type="InterPro" id="IPR001296">
    <property type="entry name" value="Glyco_trans_1"/>
</dbReference>
<accession>A0ABT0HJF6</accession>
<evidence type="ECO:0000256" key="1">
    <source>
        <dbReference type="ARBA" id="ARBA00022679"/>
    </source>
</evidence>
<name>A0ABT0HJF6_9BACT</name>
<dbReference type="Pfam" id="PF00534">
    <property type="entry name" value="Glycos_transf_1"/>
    <property type="match status" value="1"/>
</dbReference>
<dbReference type="InterPro" id="IPR028098">
    <property type="entry name" value="Glyco_trans_4-like_N"/>
</dbReference>
<dbReference type="Pfam" id="PF13439">
    <property type="entry name" value="Glyco_transf_4"/>
    <property type="match status" value="1"/>
</dbReference>
<feature type="domain" description="Glycosyltransferase subfamily 4-like N-terminal" evidence="3">
    <location>
        <begin position="15"/>
        <end position="173"/>
    </location>
</feature>
<keyword evidence="5" id="KW-1185">Reference proteome</keyword>
<keyword evidence="1" id="KW-0808">Transferase</keyword>
<feature type="domain" description="Glycosyl transferase family 1" evidence="2">
    <location>
        <begin position="185"/>
        <end position="342"/>
    </location>
</feature>
<dbReference type="CDD" id="cd03809">
    <property type="entry name" value="GT4_MtfB-like"/>
    <property type="match status" value="1"/>
</dbReference>
<protein>
    <submittedName>
        <fullName evidence="4">Glycosyltransferase family 4 protein</fullName>
    </submittedName>
</protein>
<dbReference type="PANTHER" id="PTHR46401:SF2">
    <property type="entry name" value="GLYCOSYLTRANSFERASE WBBK-RELATED"/>
    <property type="match status" value="1"/>
</dbReference>
<reference evidence="4 5" key="1">
    <citation type="submission" date="2022-04" db="EMBL/GenBank/DDBJ databases">
        <title>Spirosoma sp. strain RP8 genome sequencing and assembly.</title>
        <authorList>
            <person name="Jung Y."/>
        </authorList>
    </citation>
    <scope>NUCLEOTIDE SEQUENCE [LARGE SCALE GENOMIC DNA]</scope>
    <source>
        <strain evidence="4 5">RP8</strain>
    </source>
</reference>
<organism evidence="4 5">
    <name type="scientific">Spirosoma liriopis</name>
    <dbReference type="NCBI Taxonomy" id="2937440"/>
    <lineage>
        <taxon>Bacteria</taxon>
        <taxon>Pseudomonadati</taxon>
        <taxon>Bacteroidota</taxon>
        <taxon>Cytophagia</taxon>
        <taxon>Cytophagales</taxon>
        <taxon>Cytophagaceae</taxon>
        <taxon>Spirosoma</taxon>
    </lineage>
</organism>
<gene>
    <name evidence="4" type="ORF">M0L20_10595</name>
</gene>
<comment type="caution">
    <text evidence="4">The sequence shown here is derived from an EMBL/GenBank/DDBJ whole genome shotgun (WGS) entry which is preliminary data.</text>
</comment>
<dbReference type="PANTHER" id="PTHR46401">
    <property type="entry name" value="GLYCOSYLTRANSFERASE WBBK-RELATED"/>
    <property type="match status" value="1"/>
</dbReference>
<dbReference type="RefSeq" id="WP_248476894.1">
    <property type="nucleotide sequence ID" value="NZ_JALPRF010000002.1"/>
</dbReference>
<dbReference type="Gene3D" id="3.40.50.2000">
    <property type="entry name" value="Glycogen Phosphorylase B"/>
    <property type="match status" value="2"/>
</dbReference>
<dbReference type="Proteomes" id="UP001202180">
    <property type="component" value="Unassembled WGS sequence"/>
</dbReference>
<evidence type="ECO:0000259" key="2">
    <source>
        <dbReference type="Pfam" id="PF00534"/>
    </source>
</evidence>
<dbReference type="SUPFAM" id="SSF53756">
    <property type="entry name" value="UDP-Glycosyltransferase/glycogen phosphorylase"/>
    <property type="match status" value="1"/>
</dbReference>
<evidence type="ECO:0000259" key="3">
    <source>
        <dbReference type="Pfam" id="PF13439"/>
    </source>
</evidence>
<evidence type="ECO:0000313" key="4">
    <source>
        <dbReference type="EMBL" id="MCK8492298.1"/>
    </source>
</evidence>
<sequence length="366" mass="41726">MKIFFDHQTFSNQLYGGISRYICELVNGINIQSEHTAHLSVLWSNNIHLKEYNIKKYSYPFSKRHRLLVKSNELFNKIDFKIGNYNIYHATYFSDFLVNSAASVPIPIVTTFYDMNYELLADRFAELAKDSTITLRKKAIAQRSTHIIAISESTKKDLVNILDINPSKISVIHLASSFKLNTDSILKEARQPYLLYVGNRDGYKNFVPFLQSIAHILKKYKVKLVCAGGGHFNRAEASLLTLLEIKDLVDYATINDKSLQNLYYNATAFIFPSLYEGFGIPVLEAFACDCPCIVSNRSSLPEVAGDAALYIDPEDPESISSAVEKLILDDTLRDNLIEKGRLRLKMFTWEKTVRKTLDLYSDLLQN</sequence>